<proteinExistence type="predicted"/>
<dbReference type="OrthoDB" id="6240872at2"/>
<evidence type="ECO:0000313" key="1">
    <source>
        <dbReference type="EMBL" id="SMQ80505.1"/>
    </source>
</evidence>
<evidence type="ECO:0000313" key="2">
    <source>
        <dbReference type="Proteomes" id="UP000194450"/>
    </source>
</evidence>
<dbReference type="AlphaFoldDB" id="A0A1Y6FXB8"/>
<accession>A0A1Y6FXB8</accession>
<gene>
    <name evidence="1" type="ORF">SAMN06297229_2262</name>
</gene>
<dbReference type="Proteomes" id="UP000194450">
    <property type="component" value="Unassembled WGS sequence"/>
</dbReference>
<name>A0A1Y6FXB8_9GAMM</name>
<dbReference type="EMBL" id="FXWH01000003">
    <property type="protein sequence ID" value="SMQ80505.1"/>
    <property type="molecule type" value="Genomic_DNA"/>
</dbReference>
<protein>
    <submittedName>
        <fullName evidence="1">Uncharacterized protein</fullName>
    </submittedName>
</protein>
<reference evidence="2" key="1">
    <citation type="submission" date="2017-04" db="EMBL/GenBank/DDBJ databases">
        <authorList>
            <person name="Varghese N."/>
            <person name="Submissions S."/>
        </authorList>
    </citation>
    <scope>NUCLEOTIDE SEQUENCE [LARGE SCALE GENOMIC DNA]</scope>
</reference>
<organism evidence="1 2">
    <name type="scientific">Pseudidiomarina planktonica</name>
    <dbReference type="NCBI Taxonomy" id="1323738"/>
    <lineage>
        <taxon>Bacteria</taxon>
        <taxon>Pseudomonadati</taxon>
        <taxon>Pseudomonadota</taxon>
        <taxon>Gammaproteobacteria</taxon>
        <taxon>Alteromonadales</taxon>
        <taxon>Idiomarinaceae</taxon>
        <taxon>Pseudidiomarina</taxon>
    </lineage>
</organism>
<sequence length="97" mass="10576">MASRLDSQITQLEENLKLHKLAVRFHSQKVVSITHKNLSSPTALWCAAGTGFLVGKITDRPKRTKAAGKEGSRTKLVVNVLRVIAGVQTANSFAKHL</sequence>
<keyword evidence="2" id="KW-1185">Reference proteome</keyword>
<dbReference type="RefSeq" id="WP_086435389.1">
    <property type="nucleotide sequence ID" value="NZ_FXWH01000003.1"/>
</dbReference>